<dbReference type="EMBL" id="JAPFFF010000008">
    <property type="protein sequence ID" value="KAK8884697.1"/>
    <property type="molecule type" value="Genomic_DNA"/>
</dbReference>
<comment type="caution">
    <text evidence="4">The sequence shown here is derived from an EMBL/GenBank/DDBJ whole genome shotgun (WGS) entry which is preliminary data.</text>
</comment>
<keyword evidence="2" id="KW-0227">DNA damage</keyword>
<dbReference type="InterPro" id="IPR002099">
    <property type="entry name" value="MutL/Mlh/PMS"/>
</dbReference>
<dbReference type="InterPro" id="IPR014721">
    <property type="entry name" value="Ribsml_uS5_D2-typ_fold_subgr"/>
</dbReference>
<feature type="compositionally biased region" description="Low complexity" evidence="3">
    <location>
        <begin position="476"/>
        <end position="489"/>
    </location>
</feature>
<dbReference type="PANTHER" id="PTHR10073">
    <property type="entry name" value="DNA MISMATCH REPAIR PROTEIN MLH, PMS, MUTL"/>
    <property type="match status" value="1"/>
</dbReference>
<comment type="similarity">
    <text evidence="1">Belongs to the DNA mismatch repair MutL/HexB family.</text>
</comment>
<feature type="region of interest" description="Disordered" evidence="3">
    <location>
        <begin position="548"/>
        <end position="621"/>
    </location>
</feature>
<dbReference type="PANTHER" id="PTHR10073:SF52">
    <property type="entry name" value="MISMATCH REPAIR ENDONUCLEASE PMS2"/>
    <property type="match status" value="1"/>
</dbReference>
<feature type="compositionally biased region" description="Low complexity" evidence="3">
    <location>
        <begin position="692"/>
        <end position="727"/>
    </location>
</feature>
<feature type="region of interest" description="Disordered" evidence="3">
    <location>
        <begin position="476"/>
        <end position="512"/>
    </location>
</feature>
<feature type="compositionally biased region" description="Basic residues" evidence="3">
    <location>
        <begin position="682"/>
        <end position="691"/>
    </location>
</feature>
<feature type="compositionally biased region" description="Low complexity" evidence="3">
    <location>
        <begin position="799"/>
        <end position="821"/>
    </location>
</feature>
<evidence type="ECO:0000313" key="4">
    <source>
        <dbReference type="EMBL" id="KAK8884697.1"/>
    </source>
</evidence>
<dbReference type="Pfam" id="PF13589">
    <property type="entry name" value="HATPase_c_3"/>
    <property type="match status" value="1"/>
</dbReference>
<dbReference type="InterPro" id="IPR036890">
    <property type="entry name" value="HATPase_C_sf"/>
</dbReference>
<feature type="compositionally biased region" description="Low complexity" evidence="3">
    <location>
        <begin position="750"/>
        <end position="776"/>
    </location>
</feature>
<feature type="compositionally biased region" description="Low complexity" evidence="3">
    <location>
        <begin position="548"/>
        <end position="608"/>
    </location>
</feature>
<feature type="region of interest" description="Disordered" evidence="3">
    <location>
        <begin position="749"/>
        <end position="837"/>
    </location>
</feature>
<protein>
    <submittedName>
        <fullName evidence="4">DNA mismatch repair protein Mlh1</fullName>
    </submittedName>
</protein>
<feature type="region of interest" description="Disordered" evidence="3">
    <location>
        <begin position="415"/>
        <end position="439"/>
    </location>
</feature>
<feature type="compositionally biased region" description="Polar residues" evidence="3">
    <location>
        <begin position="421"/>
        <end position="439"/>
    </location>
</feature>
<dbReference type="InterPro" id="IPR038973">
    <property type="entry name" value="MutL/Mlh/Pms-like"/>
</dbReference>
<feature type="region of interest" description="Disordered" evidence="3">
    <location>
        <begin position="652"/>
        <end position="727"/>
    </location>
</feature>
<evidence type="ECO:0000256" key="3">
    <source>
        <dbReference type="SAM" id="MobiDB-lite"/>
    </source>
</evidence>
<feature type="compositionally biased region" description="Polar residues" evidence="3">
    <location>
        <begin position="490"/>
        <end position="504"/>
    </location>
</feature>
<dbReference type="NCBIfam" id="TIGR00585">
    <property type="entry name" value="mutl"/>
    <property type="match status" value="1"/>
</dbReference>
<reference evidence="4 5" key="1">
    <citation type="submission" date="2024-04" db="EMBL/GenBank/DDBJ databases">
        <title>Tritrichomonas musculus Genome.</title>
        <authorList>
            <person name="Alves-Ferreira E."/>
            <person name="Grigg M."/>
            <person name="Lorenzi H."/>
            <person name="Galac M."/>
        </authorList>
    </citation>
    <scope>NUCLEOTIDE SEQUENCE [LARGE SCALE GENOMIC DNA]</scope>
    <source>
        <strain evidence="4 5">EAF2021</strain>
    </source>
</reference>
<feature type="compositionally biased region" description="Polar residues" evidence="3">
    <location>
        <begin position="655"/>
        <end position="679"/>
    </location>
</feature>
<dbReference type="SUPFAM" id="SSF55874">
    <property type="entry name" value="ATPase domain of HSP90 chaperone/DNA topoisomerase II/histidine kinase"/>
    <property type="match status" value="1"/>
</dbReference>
<dbReference type="Gene3D" id="3.30.565.10">
    <property type="entry name" value="Histidine kinase-like ATPase, C-terminal domain"/>
    <property type="match status" value="1"/>
</dbReference>
<organism evidence="4 5">
    <name type="scientific">Tritrichomonas musculus</name>
    <dbReference type="NCBI Taxonomy" id="1915356"/>
    <lineage>
        <taxon>Eukaryota</taxon>
        <taxon>Metamonada</taxon>
        <taxon>Parabasalia</taxon>
        <taxon>Tritrichomonadida</taxon>
        <taxon>Tritrichomonadidae</taxon>
        <taxon>Tritrichomonas</taxon>
    </lineage>
</organism>
<proteinExistence type="inferred from homology"/>
<dbReference type="Gene3D" id="3.30.230.10">
    <property type="match status" value="1"/>
</dbReference>
<accession>A0ABR2K167</accession>
<name>A0ABR2K167_9EUKA</name>
<gene>
    <name evidence="4" type="ORF">M9Y10_043816</name>
</gene>
<evidence type="ECO:0000313" key="5">
    <source>
        <dbReference type="Proteomes" id="UP001470230"/>
    </source>
</evidence>
<dbReference type="Proteomes" id="UP001470230">
    <property type="component" value="Unassembled WGS sequence"/>
</dbReference>
<evidence type="ECO:0000256" key="1">
    <source>
        <dbReference type="ARBA" id="ARBA00006082"/>
    </source>
</evidence>
<evidence type="ECO:0000256" key="2">
    <source>
        <dbReference type="ARBA" id="ARBA00022763"/>
    </source>
</evidence>
<keyword evidence="5" id="KW-1185">Reference proteome</keyword>
<sequence>MKTNLPQKIISLPSQTVQLLTLVDPGKRVSDITKELIENSIDAGPKKITIYSESGGYSAIKVVDDGCGILKDSLPDVCRYYSTSKVHNQSDMTKLEYFGFKGSSLAHFSCISKVLITTRTQYDEEATCCSYLYNVPIKSSRCKANFSRGTIVELRDLLYNYPEVRKNRKKDSLEELKILHVVFKYAFIFPSIRFLVYSNREIDSQNDSLVFDTVKPTDRQNILNLLKPQGNDQFFQIKSDSYSDAKFELYLSNFMTNFKHNIRGIYLNKRLISCPPIKAAVDAIYTKYKEKNKITNITKSPYFIMIEIPSDKIEIQRYYTSKRVTFIDQDRIIGYIRAMVEYELGFMETIKSQENISQGTAYTSTPASTISSSTQTQAPPIPINSAITKLEPQINKLSASTNTVISSVNQESLLKKDKNLTEPNISKPKNNNTEMTLPSTLRRRIISENPRPSSSLQQPTKNIAKPLVSQTQIFQQHNSSQIPNQNQPQALNSSSSSPNQQKLPQRNAIKPKSHIISKADDSNYLNSPSGSQAILQNSSSKTFRIVPVNSQSSQPQSQNMIQNQQPRRKTSPQQQPQQQPQQRIISNTQQRRQQQPPQSQFIQNQPQRQAPPQPQLAQNSIPPVYSNLSQQQQQNLQSESSLAIKKNKIKEIRSESQPQSNHQNVIQSSSLQQNQAQPQKRNDHRKRHHHIQPNQSQQQKQAQPSNPNQPQQPVQISQNPRNYNNTINRNIPIYLNQLNQISPLIQMRYSQQQPQQQQTSQSSQPQQQQQQQQQQQHSLMNSRPHAQHIQNHQQRKINEGNSGIGIKSSSGTNDGSNSNANKKVKRKRPVDPDYFPK</sequence>